<dbReference type="Pfam" id="PF23559">
    <property type="entry name" value="WHD_DRP"/>
    <property type="match status" value="1"/>
</dbReference>
<evidence type="ECO:0000259" key="8">
    <source>
        <dbReference type="Pfam" id="PF00931"/>
    </source>
</evidence>
<keyword evidence="2" id="KW-0433">Leucine-rich repeat</keyword>
<dbReference type="InterPro" id="IPR036388">
    <property type="entry name" value="WH-like_DNA-bd_sf"/>
</dbReference>
<evidence type="ECO:0008006" key="13">
    <source>
        <dbReference type="Google" id="ProtNLM"/>
    </source>
</evidence>
<dbReference type="InterPro" id="IPR050905">
    <property type="entry name" value="Plant_NBS-LRR"/>
</dbReference>
<gene>
    <name evidence="11" type="ORF">MERR_LOCUS17847</name>
</gene>
<comment type="caution">
    <text evidence="11">The sequence shown here is derived from an EMBL/GenBank/DDBJ whole genome shotgun (WGS) entry which is preliminary data.</text>
</comment>
<dbReference type="OrthoDB" id="1104845at2759"/>
<dbReference type="PANTHER" id="PTHR33463:SF220">
    <property type="entry name" value="NB-ARC DOMAIN-CONTAINING PROTEIN"/>
    <property type="match status" value="1"/>
</dbReference>
<dbReference type="EMBL" id="CACVBM020001096">
    <property type="protein sequence ID" value="CAA7030612.1"/>
    <property type="molecule type" value="Genomic_DNA"/>
</dbReference>
<keyword evidence="6" id="KW-0067">ATP-binding</keyword>
<evidence type="ECO:0000256" key="4">
    <source>
        <dbReference type="ARBA" id="ARBA00022741"/>
    </source>
</evidence>
<dbReference type="PRINTS" id="PR00364">
    <property type="entry name" value="DISEASERSIST"/>
</dbReference>
<keyword evidence="4" id="KW-0547">Nucleotide-binding</keyword>
<evidence type="ECO:0000256" key="2">
    <source>
        <dbReference type="ARBA" id="ARBA00022614"/>
    </source>
</evidence>
<dbReference type="InterPro" id="IPR002182">
    <property type="entry name" value="NB-ARC"/>
</dbReference>
<keyword evidence="7" id="KW-0175">Coiled coil</keyword>
<dbReference type="Gene3D" id="1.10.8.430">
    <property type="entry name" value="Helical domain of apoptotic protease-activating factors"/>
    <property type="match status" value="1"/>
</dbReference>
<evidence type="ECO:0000313" key="12">
    <source>
        <dbReference type="Proteomes" id="UP000467841"/>
    </source>
</evidence>
<feature type="domain" description="Disease resistance R13L4/SHOC-2-like LRR" evidence="10">
    <location>
        <begin position="421"/>
        <end position="748"/>
    </location>
</feature>
<dbReference type="Pfam" id="PF23598">
    <property type="entry name" value="LRR_14"/>
    <property type="match status" value="1"/>
</dbReference>
<dbReference type="Gene3D" id="1.10.10.10">
    <property type="entry name" value="Winged helix-like DNA-binding domain superfamily/Winged helix DNA-binding domain"/>
    <property type="match status" value="1"/>
</dbReference>
<dbReference type="FunFam" id="1.10.10.10:FF:000322">
    <property type="entry name" value="Probable disease resistance protein At1g63360"/>
    <property type="match status" value="1"/>
</dbReference>
<evidence type="ECO:0000256" key="1">
    <source>
        <dbReference type="ARBA" id="ARBA00008894"/>
    </source>
</evidence>
<feature type="domain" description="Disease resistance protein winged helix" evidence="9">
    <location>
        <begin position="321"/>
        <end position="387"/>
    </location>
</feature>
<dbReference type="Gene3D" id="3.40.50.300">
    <property type="entry name" value="P-loop containing nucleotide triphosphate hydrolases"/>
    <property type="match status" value="1"/>
</dbReference>
<dbReference type="Proteomes" id="UP000467841">
    <property type="component" value="Unassembled WGS sequence"/>
</dbReference>
<reference evidence="11" key="1">
    <citation type="submission" date="2020-01" db="EMBL/GenBank/DDBJ databases">
        <authorList>
            <person name="Mishra B."/>
        </authorList>
    </citation>
    <scope>NUCLEOTIDE SEQUENCE [LARGE SCALE GENOMIC DNA]</scope>
</reference>
<dbReference type="InterPro" id="IPR027417">
    <property type="entry name" value="P-loop_NTPase"/>
</dbReference>
<dbReference type="InterPro" id="IPR055414">
    <property type="entry name" value="LRR_R13L4/SHOC2-like"/>
</dbReference>
<dbReference type="SUPFAM" id="SSF52540">
    <property type="entry name" value="P-loop containing nucleoside triphosphate hydrolases"/>
    <property type="match status" value="1"/>
</dbReference>
<keyword evidence="5" id="KW-0611">Plant defense</keyword>
<dbReference type="Pfam" id="PF00931">
    <property type="entry name" value="NB-ARC"/>
    <property type="match status" value="2"/>
</dbReference>
<dbReference type="PANTHER" id="PTHR33463">
    <property type="entry name" value="NB-ARC DOMAIN-CONTAINING PROTEIN-RELATED"/>
    <property type="match status" value="1"/>
</dbReference>
<dbReference type="SUPFAM" id="SSF52058">
    <property type="entry name" value="L domain-like"/>
    <property type="match status" value="1"/>
</dbReference>
<proteinExistence type="inferred from homology"/>
<dbReference type="GO" id="GO:0043531">
    <property type="term" value="F:ADP binding"/>
    <property type="evidence" value="ECO:0007669"/>
    <property type="project" value="InterPro"/>
</dbReference>
<evidence type="ECO:0000259" key="10">
    <source>
        <dbReference type="Pfam" id="PF23598"/>
    </source>
</evidence>
<keyword evidence="3" id="KW-0677">Repeat</keyword>
<dbReference type="AlphaFoldDB" id="A0A6D2INC7"/>
<evidence type="ECO:0000259" key="9">
    <source>
        <dbReference type="Pfam" id="PF23559"/>
    </source>
</evidence>
<evidence type="ECO:0000256" key="5">
    <source>
        <dbReference type="ARBA" id="ARBA00022821"/>
    </source>
</evidence>
<sequence length="822" mass="93839">MEVETLNAMINELSKRVSKEKDKGLQTLPEVEEWISLAEETETKASNLLDESISECYNLSTYDDCFTKNPHYSERVCMTLKEVEALRSKGVFKVSVERAPSSHFKKMLPLQPIVSREMLLDKAWQCLTENECGTLGLYGMAGVGKTTLLTRIMNKFIEVGHRFLISVVVKSEDVEDGVHQEGVDFEEIGVPLPSKENGCKIVFTTRYREACVSKWVDAEVEVKCLSLEEAWEFFQEVVGETTLKSHPDIPQLARIVARKCGGLPILLNIFGKTMSRKRTVREWYHAIHGLVSSTTEVPVLKFAYDSLPGENIRLCFLSCALFPENCLISKLGLVDYWIGEGMINDEDREIAEINGYEMIGDLVVLGLLMENESGYGVKMHDMVLEMALWIASHCGRPQETIVVKCGKPIHQLPMVNDWSMVRRMSVTSTQIETISDAPHCSELTTLFLQENVNLKRISGDFFRWMKSLVVLNLSFNRELAELPEEVSSLVSLRFLNLSRTGIKVLPLALKKLIKLIHLDLEFTYRLKGIDVIASLLDLEVLRLFKSAVPLNMGLLEDINLLKSLGELSFTVEEVTVWQRLQSTSHRLASCIRRLCLQNITITEGELLSMKSSLHQLDIYQCNIQRETAYSDNIVKIPQFWYIRRVTLNSCKYLNDLAWLLVAPSLGELVLIDCPQMKEVISKEKATAQLGQTSQQPFQSLKVLSLSNLPELESIYWTPLPFPFLEILHIMRCPKLRRLPLNFESAKGNQLDVDFDEESMQGVEWEDEATKERFTHLSNIRFWGFLVKTSKTCFRLLPEMVMIALFWGCLVKTKDFENFRLLP</sequence>
<feature type="coiled-coil region" evidence="7">
    <location>
        <begin position="3"/>
        <end position="51"/>
    </location>
</feature>
<dbReference type="GO" id="GO:0006952">
    <property type="term" value="P:defense response"/>
    <property type="evidence" value="ECO:0007669"/>
    <property type="project" value="UniProtKB-KW"/>
</dbReference>
<protein>
    <recommendedName>
        <fullName evidence="13">NB-ARC domain-containing protein</fullName>
    </recommendedName>
</protein>
<organism evidence="11 12">
    <name type="scientific">Microthlaspi erraticum</name>
    <dbReference type="NCBI Taxonomy" id="1685480"/>
    <lineage>
        <taxon>Eukaryota</taxon>
        <taxon>Viridiplantae</taxon>
        <taxon>Streptophyta</taxon>
        <taxon>Embryophyta</taxon>
        <taxon>Tracheophyta</taxon>
        <taxon>Spermatophyta</taxon>
        <taxon>Magnoliopsida</taxon>
        <taxon>eudicotyledons</taxon>
        <taxon>Gunneridae</taxon>
        <taxon>Pentapetalae</taxon>
        <taxon>rosids</taxon>
        <taxon>malvids</taxon>
        <taxon>Brassicales</taxon>
        <taxon>Brassicaceae</taxon>
        <taxon>Coluteocarpeae</taxon>
        <taxon>Microthlaspi</taxon>
    </lineage>
</organism>
<dbReference type="InterPro" id="IPR032675">
    <property type="entry name" value="LRR_dom_sf"/>
</dbReference>
<evidence type="ECO:0000256" key="7">
    <source>
        <dbReference type="SAM" id="Coils"/>
    </source>
</evidence>
<dbReference type="GO" id="GO:0005524">
    <property type="term" value="F:ATP binding"/>
    <property type="evidence" value="ECO:0007669"/>
    <property type="project" value="UniProtKB-KW"/>
</dbReference>
<name>A0A6D2INC7_9BRAS</name>
<dbReference type="FunFam" id="1.10.8.430:FF:000003">
    <property type="entry name" value="Probable disease resistance protein At5g66910"/>
    <property type="match status" value="1"/>
</dbReference>
<accession>A0A6D2INC7</accession>
<dbReference type="Gene3D" id="3.80.10.10">
    <property type="entry name" value="Ribonuclease Inhibitor"/>
    <property type="match status" value="1"/>
</dbReference>
<evidence type="ECO:0000313" key="11">
    <source>
        <dbReference type="EMBL" id="CAA7030612.1"/>
    </source>
</evidence>
<evidence type="ECO:0000256" key="3">
    <source>
        <dbReference type="ARBA" id="ARBA00022737"/>
    </source>
</evidence>
<feature type="domain" description="NB-ARC" evidence="8">
    <location>
        <begin position="117"/>
        <end position="169"/>
    </location>
</feature>
<dbReference type="InterPro" id="IPR042197">
    <property type="entry name" value="Apaf_helical"/>
</dbReference>
<dbReference type="InterPro" id="IPR058922">
    <property type="entry name" value="WHD_DRP"/>
</dbReference>
<feature type="domain" description="NB-ARC" evidence="8">
    <location>
        <begin position="176"/>
        <end position="243"/>
    </location>
</feature>
<evidence type="ECO:0000256" key="6">
    <source>
        <dbReference type="ARBA" id="ARBA00022840"/>
    </source>
</evidence>
<comment type="similarity">
    <text evidence="1">Belongs to the disease resistance NB-LRR family.</text>
</comment>
<keyword evidence="12" id="KW-1185">Reference proteome</keyword>